<sequence>MEPAASVNQALSPPRLEQAIVAGLAYLRQHQYPNGEFCCYYAPDDPMQEWCQPDSALFPTALVAGCMLSLQALPVANDMLTSATNFLQYQMLHGGLWTHYGRAHAWHRLCPPDVDDTSCVSAIMRARGIDCPHPSNVPLLLTNRNREGLFFTWFLLRLRWNANRTYWRVVLPELLRPVQSFVYWREVEAHRNDVDAGVNANVLFYLGDRPETQPVIAWLLRIIAENREAECDRWYRDPFFIYYFFTRCYHAGIQKLEPLRAPIIARILAQAQPDGRLGTTLADTAWAVCSLLNLGSYPIELEKAVQYLLRHQNNSGEWPRWRLYYGGPKKAIGWGSEELTTGFCLEALARYQQHITSG</sequence>
<dbReference type="InterPro" id="IPR008930">
    <property type="entry name" value="Terpenoid_cyclase/PrenylTrfase"/>
</dbReference>
<comment type="caution">
    <text evidence="1">The sequence shown here is derived from an EMBL/GenBank/DDBJ whole genome shotgun (WGS) entry which is preliminary data.</text>
</comment>
<dbReference type="SUPFAM" id="SSF48239">
    <property type="entry name" value="Terpenoid cyclases/Protein prenyltransferases"/>
    <property type="match status" value="1"/>
</dbReference>
<dbReference type="Gene3D" id="1.50.10.20">
    <property type="match status" value="1"/>
</dbReference>
<evidence type="ECO:0000313" key="1">
    <source>
        <dbReference type="EMBL" id="GAA4363649.1"/>
    </source>
</evidence>
<dbReference type="Proteomes" id="UP001501153">
    <property type="component" value="Unassembled WGS sequence"/>
</dbReference>
<evidence type="ECO:0008006" key="3">
    <source>
        <dbReference type="Google" id="ProtNLM"/>
    </source>
</evidence>
<keyword evidence="2" id="KW-1185">Reference proteome</keyword>
<organism evidence="1 2">
    <name type="scientific">Hymenobacter saemangeumensis</name>
    <dbReference type="NCBI Taxonomy" id="1084522"/>
    <lineage>
        <taxon>Bacteria</taxon>
        <taxon>Pseudomonadati</taxon>
        <taxon>Bacteroidota</taxon>
        <taxon>Cytophagia</taxon>
        <taxon>Cytophagales</taxon>
        <taxon>Hymenobacteraceae</taxon>
        <taxon>Hymenobacter</taxon>
    </lineage>
</organism>
<reference evidence="2" key="1">
    <citation type="journal article" date="2019" name="Int. J. Syst. Evol. Microbiol.">
        <title>The Global Catalogue of Microorganisms (GCM) 10K type strain sequencing project: providing services to taxonomists for standard genome sequencing and annotation.</title>
        <authorList>
            <consortium name="The Broad Institute Genomics Platform"/>
            <consortium name="The Broad Institute Genome Sequencing Center for Infectious Disease"/>
            <person name="Wu L."/>
            <person name="Ma J."/>
        </authorList>
    </citation>
    <scope>NUCLEOTIDE SEQUENCE [LARGE SCALE GENOMIC DNA]</scope>
    <source>
        <strain evidence="2">JCM 17923</strain>
    </source>
</reference>
<evidence type="ECO:0000313" key="2">
    <source>
        <dbReference type="Proteomes" id="UP001501153"/>
    </source>
</evidence>
<dbReference type="EMBL" id="BAABGZ010000069">
    <property type="protein sequence ID" value="GAA4363649.1"/>
    <property type="molecule type" value="Genomic_DNA"/>
</dbReference>
<gene>
    <name evidence="1" type="ORF">GCM10023185_32580</name>
</gene>
<proteinExistence type="predicted"/>
<accession>A0ABP8IMS9</accession>
<protein>
    <recommendedName>
        <fullName evidence="3">Prenyltransferase</fullName>
    </recommendedName>
</protein>
<name>A0ABP8IMS9_9BACT</name>